<keyword evidence="1" id="KW-0472">Membrane</keyword>
<evidence type="ECO:0000256" key="2">
    <source>
        <dbReference type="SAM" id="SignalP"/>
    </source>
</evidence>
<dbReference type="InterPro" id="IPR032816">
    <property type="entry name" value="VTT_dom"/>
</dbReference>
<dbReference type="Pfam" id="PF09335">
    <property type="entry name" value="VTT_dom"/>
    <property type="match status" value="1"/>
</dbReference>
<dbReference type="AlphaFoldDB" id="A0A7S4KLV6"/>
<proteinExistence type="predicted"/>
<evidence type="ECO:0000256" key="1">
    <source>
        <dbReference type="SAM" id="Phobius"/>
    </source>
</evidence>
<gene>
    <name evidence="4" type="ORF">GTHE00462_LOCUS14851</name>
</gene>
<evidence type="ECO:0000313" key="4">
    <source>
        <dbReference type="EMBL" id="CAE2298913.1"/>
    </source>
</evidence>
<dbReference type="PANTHER" id="PTHR46826:SF1">
    <property type="entry name" value="TVP38_TMEM64 FAMILY MEMBRANE PROTEIN YDJX"/>
    <property type="match status" value="1"/>
</dbReference>
<dbReference type="PANTHER" id="PTHR46826">
    <property type="match status" value="1"/>
</dbReference>
<protein>
    <recommendedName>
        <fullName evidence="3">VTT domain-containing protein</fullName>
    </recommendedName>
</protein>
<name>A0A7S4KLV6_GUITH</name>
<feature type="transmembrane region" description="Helical" evidence="1">
    <location>
        <begin position="153"/>
        <end position="171"/>
    </location>
</feature>
<reference evidence="4" key="1">
    <citation type="submission" date="2021-01" db="EMBL/GenBank/DDBJ databases">
        <authorList>
            <person name="Corre E."/>
            <person name="Pelletier E."/>
            <person name="Niang G."/>
            <person name="Scheremetjew M."/>
            <person name="Finn R."/>
            <person name="Kale V."/>
            <person name="Holt S."/>
            <person name="Cochrane G."/>
            <person name="Meng A."/>
            <person name="Brown T."/>
            <person name="Cohen L."/>
        </authorList>
    </citation>
    <scope>NUCLEOTIDE SEQUENCE</scope>
    <source>
        <strain evidence="4">CCMP 2712</strain>
    </source>
</reference>
<keyword evidence="2" id="KW-0732">Signal</keyword>
<sequence length="357" mass="38370">MRSFFLCAAAISLSSVDGLEIARRFTASSPSPCFALSPRLPWSCSRSHVSTLKLKSPLLPRTVKRGVCALRSQRQTDLDNAQSDIEQAENAEKQVQGFVLKGLTLLALSLSTGYCLYSGQTPMEVIDSISTIDPQKLLQDSVDYIDQLGPTGYLYFSLIYVVAEMLAIPAIPLTASAGYLFGVVPGTCVVLVSATIAAGGAFLIGRVFLREWVEGLISKSRKFAAIDEAISRKGFQLVLLLRLSPLLPFALSNYLYGMTKVNFVEYLLGTIIGFAPGTLGFVLTGQVGREIVGVGEGGLPWYAYAGGLAAVLAIGKVVTGIASKAIEEVEAEAEMKRASLQRSQRGEHAVKEDKMVM</sequence>
<feature type="signal peptide" evidence="2">
    <location>
        <begin position="1"/>
        <end position="18"/>
    </location>
</feature>
<keyword evidence="1" id="KW-0812">Transmembrane</keyword>
<feature type="chain" id="PRO_5031292509" description="VTT domain-containing protein" evidence="2">
    <location>
        <begin position="19"/>
        <end position="357"/>
    </location>
</feature>
<dbReference type="InterPro" id="IPR053240">
    <property type="entry name" value="VTT_domain"/>
</dbReference>
<evidence type="ECO:0000259" key="3">
    <source>
        <dbReference type="Pfam" id="PF09335"/>
    </source>
</evidence>
<feature type="transmembrane region" description="Helical" evidence="1">
    <location>
        <begin position="263"/>
        <end position="287"/>
    </location>
</feature>
<feature type="transmembrane region" description="Helical" evidence="1">
    <location>
        <begin position="178"/>
        <end position="204"/>
    </location>
</feature>
<dbReference type="EMBL" id="HBKN01018831">
    <property type="protein sequence ID" value="CAE2298913.1"/>
    <property type="molecule type" value="Transcribed_RNA"/>
</dbReference>
<feature type="domain" description="VTT" evidence="3">
    <location>
        <begin position="168"/>
        <end position="286"/>
    </location>
</feature>
<feature type="transmembrane region" description="Helical" evidence="1">
    <location>
        <begin position="299"/>
        <end position="318"/>
    </location>
</feature>
<organism evidence="4">
    <name type="scientific">Guillardia theta</name>
    <name type="common">Cryptophyte</name>
    <name type="synonym">Cryptomonas phi</name>
    <dbReference type="NCBI Taxonomy" id="55529"/>
    <lineage>
        <taxon>Eukaryota</taxon>
        <taxon>Cryptophyceae</taxon>
        <taxon>Pyrenomonadales</taxon>
        <taxon>Geminigeraceae</taxon>
        <taxon>Guillardia</taxon>
    </lineage>
</organism>
<accession>A0A7S4KLV6</accession>
<keyword evidence="1" id="KW-1133">Transmembrane helix</keyword>